<dbReference type="EMBL" id="GEEE01024550">
    <property type="protein sequence ID" value="JAP38675.1"/>
    <property type="molecule type" value="Transcribed_RNA"/>
</dbReference>
<dbReference type="AlphaFoldDB" id="A0A0X3NGE6"/>
<gene>
    <name evidence="1" type="ORF">TR139949</name>
</gene>
<accession>A0A0X3NGE6</accession>
<sequence length="116" mass="13124">MAFVSNEAVRSRCDNTKRIFQTIQERRLKGFGHVCLRPPFKLSYTALDPSPLPTWRLLRGHLKTGLHMVRRGMGVVLGPPVFGLGRWRCKWAKLSSSAAADRRAWRDTIHDLIGAG</sequence>
<proteinExistence type="predicted"/>
<evidence type="ECO:0000313" key="1">
    <source>
        <dbReference type="EMBL" id="JAP38675.1"/>
    </source>
</evidence>
<reference evidence="1" key="1">
    <citation type="submission" date="2016-01" db="EMBL/GenBank/DDBJ databases">
        <title>Reference transcriptome for the parasite Schistocephalus solidus: insights into the molecular evolution of parasitism.</title>
        <authorList>
            <person name="Hebert F.O."/>
            <person name="Grambauer S."/>
            <person name="Barber I."/>
            <person name="Landry C.R."/>
            <person name="Aubin-Horth N."/>
        </authorList>
    </citation>
    <scope>NUCLEOTIDE SEQUENCE</scope>
</reference>
<protein>
    <submittedName>
        <fullName evidence="1">Uncharacterized protein</fullName>
    </submittedName>
</protein>
<name>A0A0X3NGE6_SCHSO</name>
<organism evidence="1">
    <name type="scientific">Schistocephalus solidus</name>
    <name type="common">Tapeworm</name>
    <dbReference type="NCBI Taxonomy" id="70667"/>
    <lineage>
        <taxon>Eukaryota</taxon>
        <taxon>Metazoa</taxon>
        <taxon>Spiralia</taxon>
        <taxon>Lophotrochozoa</taxon>
        <taxon>Platyhelminthes</taxon>
        <taxon>Cestoda</taxon>
        <taxon>Eucestoda</taxon>
        <taxon>Diphyllobothriidea</taxon>
        <taxon>Diphyllobothriidae</taxon>
        <taxon>Schistocephalus</taxon>
    </lineage>
</organism>